<evidence type="ECO:0000313" key="2">
    <source>
        <dbReference type="Proteomes" id="UP000252081"/>
    </source>
</evidence>
<evidence type="ECO:0008006" key="3">
    <source>
        <dbReference type="Google" id="ProtNLM"/>
    </source>
</evidence>
<gene>
    <name evidence="1" type="ORF">DRW42_01160</name>
</gene>
<protein>
    <recommendedName>
        <fullName evidence="3">TonB-dependent receptor-like beta-barrel domain-containing protein</fullName>
    </recommendedName>
</protein>
<keyword evidence="2" id="KW-1185">Reference proteome</keyword>
<accession>A0A366LDF2</accession>
<sequence length="128" mass="14336">MQGSSNQNLLVYAYQTDYWSLDNPGARFPRAVSTPSVNGSNNFQVSDAWLIGSKYIRLKYAQLGYDFKQGLLKKAPFQQLRLFVSGTNLLTAAKSQDYFIDPESGTNNLNNYEYPVQRTFAVGVTAGF</sequence>
<dbReference type="AlphaFoldDB" id="A0A366LDF2"/>
<comment type="caution">
    <text evidence="1">The sequence shown here is derived from an EMBL/GenBank/DDBJ whole genome shotgun (WGS) entry which is preliminary data.</text>
</comment>
<dbReference type="EMBL" id="QNQU01000001">
    <property type="protein sequence ID" value="RBQ11908.1"/>
    <property type="molecule type" value="Genomic_DNA"/>
</dbReference>
<name>A0A366LDF2_9SPHI</name>
<organism evidence="1 2">
    <name type="scientific">Pedobacter miscanthi</name>
    <dbReference type="NCBI Taxonomy" id="2259170"/>
    <lineage>
        <taxon>Bacteria</taxon>
        <taxon>Pseudomonadati</taxon>
        <taxon>Bacteroidota</taxon>
        <taxon>Sphingobacteriia</taxon>
        <taxon>Sphingobacteriales</taxon>
        <taxon>Sphingobacteriaceae</taxon>
        <taxon>Pedobacter</taxon>
    </lineage>
</organism>
<proteinExistence type="predicted"/>
<evidence type="ECO:0000313" key="1">
    <source>
        <dbReference type="EMBL" id="RBQ11908.1"/>
    </source>
</evidence>
<dbReference type="Proteomes" id="UP000252081">
    <property type="component" value="Unassembled WGS sequence"/>
</dbReference>
<reference evidence="1 2" key="1">
    <citation type="submission" date="2018-07" db="EMBL/GenBank/DDBJ databases">
        <title>A draft genome of a endophytic bacteria, a new species of Pedobacter.</title>
        <authorList>
            <person name="Zhang Z.D."/>
            <person name="Chen Z.J."/>
        </authorList>
    </citation>
    <scope>NUCLEOTIDE SEQUENCE [LARGE SCALE GENOMIC DNA]</scope>
    <source>
        <strain evidence="1 2">RS10</strain>
    </source>
</reference>